<keyword evidence="2 4" id="KW-0064">Aspartyl protease</keyword>
<name>A0A165IG40_EXIGL</name>
<dbReference type="Pfam" id="PF00026">
    <property type="entry name" value="Asp"/>
    <property type="match status" value="1"/>
</dbReference>
<feature type="compositionally biased region" description="Basic residues" evidence="5">
    <location>
        <begin position="467"/>
        <end position="485"/>
    </location>
</feature>
<protein>
    <submittedName>
        <fullName evidence="8">Acid protease</fullName>
    </submittedName>
</protein>
<keyword evidence="4" id="KW-0378">Hydrolase</keyword>
<dbReference type="InterPro" id="IPR033121">
    <property type="entry name" value="PEPTIDASE_A1"/>
</dbReference>
<dbReference type="GO" id="GO:0006508">
    <property type="term" value="P:proteolysis"/>
    <property type="evidence" value="ECO:0007669"/>
    <property type="project" value="UniProtKB-KW"/>
</dbReference>
<keyword evidence="6" id="KW-1133">Transmembrane helix</keyword>
<feature type="domain" description="Peptidase A1" evidence="7">
    <location>
        <begin position="34"/>
        <end position="378"/>
    </location>
</feature>
<evidence type="ECO:0000256" key="1">
    <source>
        <dbReference type="ARBA" id="ARBA00007447"/>
    </source>
</evidence>
<dbReference type="PROSITE" id="PS51767">
    <property type="entry name" value="PEPTIDASE_A1"/>
    <property type="match status" value="1"/>
</dbReference>
<keyword evidence="6" id="KW-0812">Transmembrane</keyword>
<evidence type="ECO:0000256" key="5">
    <source>
        <dbReference type="SAM" id="MobiDB-lite"/>
    </source>
</evidence>
<dbReference type="EMBL" id="KV425991">
    <property type="protein sequence ID" value="KZV93355.1"/>
    <property type="molecule type" value="Genomic_DNA"/>
</dbReference>
<evidence type="ECO:0000256" key="6">
    <source>
        <dbReference type="SAM" id="Phobius"/>
    </source>
</evidence>
<feature type="active site" evidence="3">
    <location>
        <position position="260"/>
    </location>
</feature>
<evidence type="ECO:0000256" key="3">
    <source>
        <dbReference type="PIRSR" id="PIRSR601461-1"/>
    </source>
</evidence>
<evidence type="ECO:0000256" key="4">
    <source>
        <dbReference type="RuleBase" id="RU000454"/>
    </source>
</evidence>
<evidence type="ECO:0000259" key="7">
    <source>
        <dbReference type="PROSITE" id="PS51767"/>
    </source>
</evidence>
<dbReference type="PANTHER" id="PTHR47966:SF57">
    <property type="entry name" value="PEPTIDASE A1 DOMAIN-CONTAINING PROTEIN"/>
    <property type="match status" value="1"/>
</dbReference>
<evidence type="ECO:0000313" key="9">
    <source>
        <dbReference type="Proteomes" id="UP000077266"/>
    </source>
</evidence>
<dbReference type="CDD" id="cd05471">
    <property type="entry name" value="pepsin_like"/>
    <property type="match status" value="1"/>
</dbReference>
<keyword evidence="9" id="KW-1185">Reference proteome</keyword>
<keyword evidence="4 8" id="KW-0645">Protease</keyword>
<dbReference type="InterPro" id="IPR021109">
    <property type="entry name" value="Peptidase_aspartic_dom_sf"/>
</dbReference>
<dbReference type="InterPro" id="IPR034164">
    <property type="entry name" value="Pepsin-like_dom"/>
</dbReference>
<dbReference type="InterPro" id="IPR001969">
    <property type="entry name" value="Aspartic_peptidase_AS"/>
</dbReference>
<organism evidence="8 9">
    <name type="scientific">Exidia glandulosa HHB12029</name>
    <dbReference type="NCBI Taxonomy" id="1314781"/>
    <lineage>
        <taxon>Eukaryota</taxon>
        <taxon>Fungi</taxon>
        <taxon>Dikarya</taxon>
        <taxon>Basidiomycota</taxon>
        <taxon>Agaricomycotina</taxon>
        <taxon>Agaricomycetes</taxon>
        <taxon>Auriculariales</taxon>
        <taxon>Exidiaceae</taxon>
        <taxon>Exidia</taxon>
    </lineage>
</organism>
<evidence type="ECO:0000313" key="8">
    <source>
        <dbReference type="EMBL" id="KZV93355.1"/>
    </source>
</evidence>
<dbReference type="AlphaFoldDB" id="A0A165IG40"/>
<proteinExistence type="inferred from homology"/>
<dbReference type="PRINTS" id="PR00792">
    <property type="entry name" value="PEPSIN"/>
</dbReference>
<gene>
    <name evidence="8" type="ORF">EXIGLDRAFT_646227</name>
</gene>
<feature type="region of interest" description="Disordered" evidence="5">
    <location>
        <begin position="464"/>
        <end position="485"/>
    </location>
</feature>
<dbReference type="PROSITE" id="PS00141">
    <property type="entry name" value="ASP_PROTEASE"/>
    <property type="match status" value="2"/>
</dbReference>
<dbReference type="InParanoid" id="A0A165IG40"/>
<dbReference type="Proteomes" id="UP000077266">
    <property type="component" value="Unassembled WGS sequence"/>
</dbReference>
<comment type="similarity">
    <text evidence="1 4">Belongs to the peptidase A1 family.</text>
</comment>
<reference evidence="8 9" key="1">
    <citation type="journal article" date="2016" name="Mol. Biol. Evol.">
        <title>Comparative Genomics of Early-Diverging Mushroom-Forming Fungi Provides Insights into the Origins of Lignocellulose Decay Capabilities.</title>
        <authorList>
            <person name="Nagy L.G."/>
            <person name="Riley R."/>
            <person name="Tritt A."/>
            <person name="Adam C."/>
            <person name="Daum C."/>
            <person name="Floudas D."/>
            <person name="Sun H."/>
            <person name="Yadav J.S."/>
            <person name="Pangilinan J."/>
            <person name="Larsson K.H."/>
            <person name="Matsuura K."/>
            <person name="Barry K."/>
            <person name="Labutti K."/>
            <person name="Kuo R."/>
            <person name="Ohm R.A."/>
            <person name="Bhattacharya S.S."/>
            <person name="Shirouzu T."/>
            <person name="Yoshinaga Y."/>
            <person name="Martin F.M."/>
            <person name="Grigoriev I.V."/>
            <person name="Hibbett D.S."/>
        </authorList>
    </citation>
    <scope>NUCLEOTIDE SEQUENCE [LARGE SCALE GENOMIC DNA]</scope>
    <source>
        <strain evidence="8 9">HHB12029</strain>
    </source>
</reference>
<dbReference type="OrthoDB" id="15189at2759"/>
<dbReference type="InterPro" id="IPR001461">
    <property type="entry name" value="Aspartic_peptidase_A1"/>
</dbReference>
<feature type="active site" evidence="3">
    <location>
        <position position="50"/>
    </location>
</feature>
<accession>A0A165IG40</accession>
<evidence type="ECO:0000256" key="2">
    <source>
        <dbReference type="ARBA" id="ARBA00022750"/>
    </source>
</evidence>
<dbReference type="Gene3D" id="2.40.70.10">
    <property type="entry name" value="Acid Proteases"/>
    <property type="match status" value="2"/>
</dbReference>
<keyword evidence="6" id="KW-0472">Membrane</keyword>
<dbReference type="GO" id="GO:0004190">
    <property type="term" value="F:aspartic-type endopeptidase activity"/>
    <property type="evidence" value="ECO:0007669"/>
    <property type="project" value="UniProtKB-KW"/>
</dbReference>
<dbReference type="SUPFAM" id="SSF50630">
    <property type="entry name" value="Acid proteases"/>
    <property type="match status" value="1"/>
</dbReference>
<sequence length="485" mass="51961">MGFVLPLERVSVRKSSSRAPGRRQELQDADEFAYLLTISVGDQRFPVVLDSGSSDLWIASTECASAAEARVATYNASLSRSFSNSTLPFELRYLTGAVHGSIGWETVLFGPFLVARQTFALVNSADALDLAQSHNSGILGLAFTNRAAIDAKAGTTLLENVLTHVDEADRFFGVRLAREGGVNASNSSFSVGQLDESVASRSAEIAFSAVFPTAAGDAYDYWKLPLHHLTVDLGSGPFQFDLSPSKMPNAPEGANVAVLDTGTTLVLGPSADIARFYALLGDAARQVDGGLWEIKCSRRVGLSFALGDVKGESLREYVVHPFDVSWGGEHYLGWCLGGLQANDKVISGDWLLGDTFLRNVYVTHRPANGATPPILGLLALTDPASSAQEFAQQRGEDTDAVSLAQRSTALFAAIARRPQQPSQSSRALPFFMVALGIGIVLGAAAVLLYVWISHRHAYGRLPPAAAARRRKGHPPRGKKKIVFSD</sequence>
<feature type="transmembrane region" description="Helical" evidence="6">
    <location>
        <begin position="427"/>
        <end position="452"/>
    </location>
</feature>
<dbReference type="PANTHER" id="PTHR47966">
    <property type="entry name" value="BETA-SITE APP-CLEAVING ENZYME, ISOFORM A-RELATED"/>
    <property type="match status" value="1"/>
</dbReference>